<dbReference type="InterPro" id="IPR007165">
    <property type="entry name" value="Phage_holin_4_2"/>
</dbReference>
<evidence type="ECO:0000313" key="3">
    <source>
        <dbReference type="Proteomes" id="UP001469365"/>
    </source>
</evidence>
<keyword evidence="1" id="KW-0472">Membrane</keyword>
<feature type="transmembrane region" description="Helical" evidence="1">
    <location>
        <begin position="5"/>
        <end position="21"/>
    </location>
</feature>
<keyword evidence="1" id="KW-0812">Transmembrane</keyword>
<gene>
    <name evidence="2" type="ORF">WMW72_04385</name>
</gene>
<dbReference type="EMBL" id="JBBPCC010000002">
    <property type="protein sequence ID" value="MEK8127145.1"/>
    <property type="molecule type" value="Genomic_DNA"/>
</dbReference>
<name>A0ABU9DE55_9BACL</name>
<evidence type="ECO:0000313" key="2">
    <source>
        <dbReference type="EMBL" id="MEK8127145.1"/>
    </source>
</evidence>
<dbReference type="Proteomes" id="UP001469365">
    <property type="component" value="Unassembled WGS sequence"/>
</dbReference>
<sequence>MKNVLNFIVTVLVFWIGKEYFSEYVSITDTKTLLIASVLMFVISFLYGLAMVFSLLLIPVGIGCLTTPALMLASLILTPIKLWLLNQYLGGFAIHGFWTYVVITIVLSMFTVKVKSKHD</sequence>
<protein>
    <submittedName>
        <fullName evidence="2">Phage holin family protein</fullName>
    </submittedName>
</protein>
<accession>A0ABU9DE55</accession>
<feature type="transmembrane region" description="Helical" evidence="1">
    <location>
        <begin position="92"/>
        <end position="112"/>
    </location>
</feature>
<comment type="caution">
    <text evidence="2">The sequence shown here is derived from an EMBL/GenBank/DDBJ whole genome shotgun (WGS) entry which is preliminary data.</text>
</comment>
<keyword evidence="1" id="KW-1133">Transmembrane helix</keyword>
<evidence type="ECO:0000256" key="1">
    <source>
        <dbReference type="SAM" id="Phobius"/>
    </source>
</evidence>
<feature type="transmembrane region" description="Helical" evidence="1">
    <location>
        <begin position="33"/>
        <end position="57"/>
    </location>
</feature>
<dbReference type="RefSeq" id="WP_341414203.1">
    <property type="nucleotide sequence ID" value="NZ_JBBPCC010000002.1"/>
</dbReference>
<keyword evidence="3" id="KW-1185">Reference proteome</keyword>
<proteinExistence type="predicted"/>
<organism evidence="2 3">
    <name type="scientific">Paenibacillus filicis</name>
    <dbReference type="NCBI Taxonomy" id="669464"/>
    <lineage>
        <taxon>Bacteria</taxon>
        <taxon>Bacillati</taxon>
        <taxon>Bacillota</taxon>
        <taxon>Bacilli</taxon>
        <taxon>Bacillales</taxon>
        <taxon>Paenibacillaceae</taxon>
        <taxon>Paenibacillus</taxon>
    </lineage>
</organism>
<reference evidence="2 3" key="1">
    <citation type="submission" date="2024-04" db="EMBL/GenBank/DDBJ databases">
        <title>draft genome sequnece of Paenibacillus filicis.</title>
        <authorList>
            <person name="Kim D.-U."/>
        </authorList>
    </citation>
    <scope>NUCLEOTIDE SEQUENCE [LARGE SCALE GENOMIC DNA]</scope>
    <source>
        <strain evidence="2 3">KACC14197</strain>
    </source>
</reference>
<dbReference type="Pfam" id="PF04020">
    <property type="entry name" value="Phage_holin_4_2"/>
    <property type="match status" value="1"/>
</dbReference>